<gene>
    <name evidence="7" type="ORF">EDB92DRAFT_444812</name>
</gene>
<proteinExistence type="predicted"/>
<evidence type="ECO:0000256" key="4">
    <source>
        <dbReference type="PROSITE-ProRule" id="PRU00322"/>
    </source>
</evidence>
<feature type="chain" id="PRO_5042297521" description="RanBP2-type domain-containing protein" evidence="5">
    <location>
        <begin position="24"/>
        <end position="510"/>
    </location>
</feature>
<name>A0AAD4LJC1_9AGAM</name>
<evidence type="ECO:0000313" key="7">
    <source>
        <dbReference type="EMBL" id="KAH8993191.1"/>
    </source>
</evidence>
<keyword evidence="8" id="KW-1185">Reference proteome</keyword>
<dbReference type="PANTHER" id="PTHR23111:SF40">
    <property type="entry name" value="RNA-BINDING PROTEIN INVOLVED IN HETEROCHROMATIN ASSEMBLY-RELATED"/>
    <property type="match status" value="1"/>
</dbReference>
<keyword evidence="2 4" id="KW-0863">Zinc-finger</keyword>
<dbReference type="InterPro" id="IPR036443">
    <property type="entry name" value="Znf_RanBP2_sf"/>
</dbReference>
<organism evidence="7 8">
    <name type="scientific">Lactarius akahatsu</name>
    <dbReference type="NCBI Taxonomy" id="416441"/>
    <lineage>
        <taxon>Eukaryota</taxon>
        <taxon>Fungi</taxon>
        <taxon>Dikarya</taxon>
        <taxon>Basidiomycota</taxon>
        <taxon>Agaricomycotina</taxon>
        <taxon>Agaricomycetes</taxon>
        <taxon>Russulales</taxon>
        <taxon>Russulaceae</taxon>
        <taxon>Lactarius</taxon>
    </lineage>
</organism>
<evidence type="ECO:0000256" key="1">
    <source>
        <dbReference type="ARBA" id="ARBA00022723"/>
    </source>
</evidence>
<dbReference type="Proteomes" id="UP001201163">
    <property type="component" value="Unassembled WGS sequence"/>
</dbReference>
<evidence type="ECO:0000256" key="5">
    <source>
        <dbReference type="SAM" id="SignalP"/>
    </source>
</evidence>
<dbReference type="GO" id="GO:0008270">
    <property type="term" value="F:zinc ion binding"/>
    <property type="evidence" value="ECO:0007669"/>
    <property type="project" value="UniProtKB-KW"/>
</dbReference>
<keyword evidence="3" id="KW-0862">Zinc</keyword>
<dbReference type="SMART" id="SM00547">
    <property type="entry name" value="ZnF_RBZ"/>
    <property type="match status" value="2"/>
</dbReference>
<evidence type="ECO:0000259" key="6">
    <source>
        <dbReference type="PROSITE" id="PS50199"/>
    </source>
</evidence>
<dbReference type="EMBL" id="JAKELL010000019">
    <property type="protein sequence ID" value="KAH8993191.1"/>
    <property type="molecule type" value="Genomic_DNA"/>
</dbReference>
<dbReference type="PROSITE" id="PS50199">
    <property type="entry name" value="ZF_RANBP2_2"/>
    <property type="match status" value="1"/>
</dbReference>
<dbReference type="PANTHER" id="PTHR23111">
    <property type="entry name" value="ZINC FINGER PROTEIN"/>
    <property type="match status" value="1"/>
</dbReference>
<sequence length="510" mass="55252">MLLFVMTFLLFFALNYKYKRVLMCSLQASSALAIFRASISVSLAPESDLEPFHSLRRLQLHSAGPLSSTSIKSPMAITANGPPSTRGGVIAIPTGSLLPPHSMPSPHSHFPSLSSSGFTLSSNPPNPRTVFRLGDWMCPSTNCAAHNFGRNLSCIGCGCPRPSTTHALSSKTHYLPIANPTQVPSPRFVAALEPQMPVSPSQRVPHILTPSGRAFSVGGRVQDVSSDPLSPCIVFWPDNEPFPEQSQIRPSSLVGIPHPPILNTGNRGPIEHQPGDWVCRKCNYLNWRRRKVCQTCYPYAEGNGDSIPAAVQADRIKRLREALCVTLPPSLSNLQTASLDIYPRSPVAHIQRSHCRYIDSHGSRTMCSPALKSRDQIRSSVELGFHSKDTIYQTSTAPVSLSYSEPALLPLDSGSGPFLPSCLQDIVQSPSLSPTSTVSADLSVDEYAASPTSVYSTISAKHHPNNERPLHVRRTTSSVSLGLGNIWQLDGEESKALSGSLTSPNEVPRI</sequence>
<dbReference type="AlphaFoldDB" id="A0AAD4LJC1"/>
<dbReference type="PROSITE" id="PS01358">
    <property type="entry name" value="ZF_RANBP2_1"/>
    <property type="match status" value="2"/>
</dbReference>
<feature type="domain" description="RanBP2-type" evidence="6">
    <location>
        <begin position="132"/>
        <end position="163"/>
    </location>
</feature>
<dbReference type="SUPFAM" id="SSF90209">
    <property type="entry name" value="Ran binding protein zinc finger-like"/>
    <property type="match status" value="2"/>
</dbReference>
<evidence type="ECO:0000256" key="3">
    <source>
        <dbReference type="ARBA" id="ARBA00022833"/>
    </source>
</evidence>
<evidence type="ECO:0000313" key="8">
    <source>
        <dbReference type="Proteomes" id="UP001201163"/>
    </source>
</evidence>
<keyword evidence="1" id="KW-0479">Metal-binding</keyword>
<comment type="caution">
    <text evidence="7">The sequence shown here is derived from an EMBL/GenBank/DDBJ whole genome shotgun (WGS) entry which is preliminary data.</text>
</comment>
<accession>A0AAD4LJC1</accession>
<protein>
    <recommendedName>
        <fullName evidence="6">RanBP2-type domain-containing protein</fullName>
    </recommendedName>
</protein>
<dbReference type="GO" id="GO:0003729">
    <property type="term" value="F:mRNA binding"/>
    <property type="evidence" value="ECO:0007669"/>
    <property type="project" value="TreeGrafter"/>
</dbReference>
<feature type="signal peptide" evidence="5">
    <location>
        <begin position="1"/>
        <end position="23"/>
    </location>
</feature>
<reference evidence="7" key="1">
    <citation type="submission" date="2022-01" db="EMBL/GenBank/DDBJ databases">
        <title>Comparative genomics reveals a dynamic genome evolution in the ectomycorrhizal milk-cap (Lactarius) mushrooms.</title>
        <authorList>
            <consortium name="DOE Joint Genome Institute"/>
            <person name="Lebreton A."/>
            <person name="Tang N."/>
            <person name="Kuo A."/>
            <person name="LaButti K."/>
            <person name="Drula E."/>
            <person name="Barry K."/>
            <person name="Clum A."/>
            <person name="Lipzen A."/>
            <person name="Mousain D."/>
            <person name="Ng V."/>
            <person name="Wang R."/>
            <person name="Wang X."/>
            <person name="Dai Y."/>
            <person name="Henrissat B."/>
            <person name="Grigoriev I.V."/>
            <person name="Guerin-Laguette A."/>
            <person name="Yu F."/>
            <person name="Martin F.M."/>
        </authorList>
    </citation>
    <scope>NUCLEOTIDE SEQUENCE</scope>
    <source>
        <strain evidence="7">QP</strain>
    </source>
</reference>
<evidence type="ECO:0000256" key="2">
    <source>
        <dbReference type="ARBA" id="ARBA00022771"/>
    </source>
</evidence>
<keyword evidence="5" id="KW-0732">Signal</keyword>
<dbReference type="Gene3D" id="4.10.1060.10">
    <property type="entry name" value="Zinc finger, RanBP2-type"/>
    <property type="match status" value="2"/>
</dbReference>
<dbReference type="InterPro" id="IPR001876">
    <property type="entry name" value="Znf_RanBP2"/>
</dbReference>